<sequence length="85" mass="9692">MDWWQIFWHCVIWVVGVVVCVGLWLVVMIPIMLITALVGLIYGSIWLFLPFLPPFWATLASSGSSSKKKGFDWAIKPKPIDTAIW</sequence>
<feature type="transmembrane region" description="Helical" evidence="1">
    <location>
        <begin position="33"/>
        <end position="52"/>
    </location>
</feature>
<dbReference type="GeneID" id="93262101"/>
<dbReference type="RefSeq" id="WP_003785228.1">
    <property type="nucleotide sequence ID" value="NZ_CP091518.1"/>
</dbReference>
<proteinExistence type="predicted"/>
<protein>
    <recommendedName>
        <fullName evidence="4">Inner membrane component domain-containing protein</fullName>
    </recommendedName>
</protein>
<dbReference type="Proteomes" id="UP000248598">
    <property type="component" value="Chromosome 1"/>
</dbReference>
<organism evidence="2 3">
    <name type="scientific">Kingella kingae</name>
    <dbReference type="NCBI Taxonomy" id="504"/>
    <lineage>
        <taxon>Bacteria</taxon>
        <taxon>Pseudomonadati</taxon>
        <taxon>Pseudomonadota</taxon>
        <taxon>Betaproteobacteria</taxon>
        <taxon>Neisseriales</taxon>
        <taxon>Neisseriaceae</taxon>
        <taxon>Kingella</taxon>
    </lineage>
</organism>
<name>A0AAX2J3I8_KINKI</name>
<keyword evidence="1" id="KW-0472">Membrane</keyword>
<reference evidence="2 3" key="1">
    <citation type="submission" date="2018-06" db="EMBL/GenBank/DDBJ databases">
        <authorList>
            <consortium name="Pathogen Informatics"/>
            <person name="Doyle S."/>
        </authorList>
    </citation>
    <scope>NUCLEOTIDE SEQUENCE [LARGE SCALE GENOMIC DNA]</scope>
    <source>
        <strain evidence="2 3">NCTC10529</strain>
    </source>
</reference>
<gene>
    <name evidence="2" type="ORF">NCTC10529_00792</name>
</gene>
<evidence type="ECO:0000256" key="1">
    <source>
        <dbReference type="SAM" id="Phobius"/>
    </source>
</evidence>
<keyword evidence="1" id="KW-0812">Transmembrane</keyword>
<dbReference type="EMBL" id="LS483426">
    <property type="protein sequence ID" value="SQH24604.1"/>
    <property type="molecule type" value="Genomic_DNA"/>
</dbReference>
<evidence type="ECO:0000313" key="3">
    <source>
        <dbReference type="Proteomes" id="UP000248598"/>
    </source>
</evidence>
<evidence type="ECO:0000313" key="2">
    <source>
        <dbReference type="EMBL" id="SQH24604.1"/>
    </source>
</evidence>
<accession>A0AAX2J3I8</accession>
<dbReference type="AlphaFoldDB" id="A0AAX2J3I8"/>
<evidence type="ECO:0008006" key="4">
    <source>
        <dbReference type="Google" id="ProtNLM"/>
    </source>
</evidence>
<keyword evidence="1" id="KW-1133">Transmembrane helix</keyword>
<feature type="transmembrane region" description="Helical" evidence="1">
    <location>
        <begin position="6"/>
        <end position="26"/>
    </location>
</feature>